<dbReference type="GO" id="GO:0050380">
    <property type="term" value="F:undecaprenyl-diphosphatase activity"/>
    <property type="evidence" value="ECO:0007669"/>
    <property type="project" value="UniProtKB-UniRule"/>
</dbReference>
<evidence type="ECO:0000256" key="8">
    <source>
        <dbReference type="ARBA" id="ARBA00022989"/>
    </source>
</evidence>
<dbReference type="GO" id="GO:0046677">
    <property type="term" value="P:response to antibiotic"/>
    <property type="evidence" value="ECO:0007669"/>
    <property type="project" value="UniProtKB-UniRule"/>
</dbReference>
<feature type="transmembrane region" description="Helical" evidence="14">
    <location>
        <begin position="114"/>
        <end position="134"/>
    </location>
</feature>
<evidence type="ECO:0000256" key="10">
    <source>
        <dbReference type="ARBA" id="ARBA00023251"/>
    </source>
</evidence>
<comment type="function">
    <text evidence="14">Catalyzes the dephosphorylation of undecaprenyl diphosphate (UPP). Confers resistance to bacitracin.</text>
</comment>
<evidence type="ECO:0000313" key="16">
    <source>
        <dbReference type="EMBL" id="QDV33260.1"/>
    </source>
</evidence>
<dbReference type="HAMAP" id="MF_01006">
    <property type="entry name" value="Undec_diphosphatase"/>
    <property type="match status" value="1"/>
</dbReference>
<evidence type="ECO:0000256" key="4">
    <source>
        <dbReference type="ARBA" id="ARBA00021581"/>
    </source>
</evidence>
<gene>
    <name evidence="14 16" type="primary">uppP</name>
    <name evidence="16" type="ORF">ElP_11030</name>
</gene>
<feature type="transmembrane region" description="Helical" evidence="14">
    <location>
        <begin position="86"/>
        <end position="108"/>
    </location>
</feature>
<keyword evidence="8 14" id="KW-1133">Transmembrane helix</keyword>
<comment type="similarity">
    <text evidence="2 14">Belongs to the UppP family.</text>
</comment>
<dbReference type="Pfam" id="PF02673">
    <property type="entry name" value="BacA"/>
    <property type="match status" value="1"/>
</dbReference>
<evidence type="ECO:0000256" key="9">
    <source>
        <dbReference type="ARBA" id="ARBA00023136"/>
    </source>
</evidence>
<evidence type="ECO:0000256" key="5">
    <source>
        <dbReference type="ARBA" id="ARBA00022475"/>
    </source>
</evidence>
<dbReference type="InterPro" id="IPR003824">
    <property type="entry name" value="UppP"/>
</dbReference>
<accession>A0A518GXE7</accession>
<evidence type="ECO:0000256" key="13">
    <source>
        <dbReference type="ARBA" id="ARBA00047594"/>
    </source>
</evidence>
<keyword evidence="17" id="KW-1185">Reference proteome</keyword>
<evidence type="ECO:0000256" key="3">
    <source>
        <dbReference type="ARBA" id="ARBA00012374"/>
    </source>
</evidence>
<evidence type="ECO:0000256" key="1">
    <source>
        <dbReference type="ARBA" id="ARBA00004651"/>
    </source>
</evidence>
<evidence type="ECO:0000313" key="17">
    <source>
        <dbReference type="Proteomes" id="UP000317835"/>
    </source>
</evidence>
<evidence type="ECO:0000256" key="15">
    <source>
        <dbReference type="SAM" id="MobiDB-lite"/>
    </source>
</evidence>
<dbReference type="RefSeq" id="WP_145267654.1">
    <property type="nucleotide sequence ID" value="NZ_CP036426.1"/>
</dbReference>
<evidence type="ECO:0000256" key="2">
    <source>
        <dbReference type="ARBA" id="ARBA00010621"/>
    </source>
</evidence>
<evidence type="ECO:0000256" key="11">
    <source>
        <dbReference type="ARBA" id="ARBA00032707"/>
    </source>
</evidence>
<evidence type="ECO:0000256" key="12">
    <source>
        <dbReference type="ARBA" id="ARBA00032932"/>
    </source>
</evidence>
<sequence>MSPTEALTLAVLQGLTEFLPVSSSGHLAIASALFRSIGAVESGPDGLFFAVMLHVGTLAAILVYYRRDARADARQLISGGPGRSKVVRNGFLAVVATLPAVVVGLTLKDSVDEAFQSVLVPGYSFLITAALLLATSRIGEGTKGPSQTTWRDALLVGLAQAVAITPGISRSGSTIAAGLALGFSRSWAVGFSLLMAVPAILGAAVLEVRDLDGRSLTPVAIALTAASTALSGLVGYGAIVWLVRIVRSGRLWYFSVYLVLLSAAVLGTSSLGVWSGSGTESGGTTVGQGRRSETLDGPPGVELDRSGEIGPGRGDLDHGDAAGPRSTGPPPGTLGGSPRPIVR</sequence>
<evidence type="ECO:0000256" key="14">
    <source>
        <dbReference type="HAMAP-Rule" id="MF_01006"/>
    </source>
</evidence>
<organism evidence="16 17">
    <name type="scientific">Tautonia plasticadhaerens</name>
    <dbReference type="NCBI Taxonomy" id="2527974"/>
    <lineage>
        <taxon>Bacteria</taxon>
        <taxon>Pseudomonadati</taxon>
        <taxon>Planctomycetota</taxon>
        <taxon>Planctomycetia</taxon>
        <taxon>Isosphaerales</taxon>
        <taxon>Isosphaeraceae</taxon>
        <taxon>Tautonia</taxon>
    </lineage>
</organism>
<dbReference type="PANTHER" id="PTHR30622:SF4">
    <property type="entry name" value="UNDECAPRENYL-DIPHOSPHATASE"/>
    <property type="match status" value="1"/>
</dbReference>
<feature type="transmembrane region" description="Helical" evidence="14">
    <location>
        <begin position="251"/>
        <end position="274"/>
    </location>
</feature>
<dbReference type="Proteomes" id="UP000317835">
    <property type="component" value="Chromosome"/>
</dbReference>
<keyword evidence="7 14" id="KW-0378">Hydrolase</keyword>
<keyword evidence="9 14" id="KW-0472">Membrane</keyword>
<keyword evidence="10 14" id="KW-0046">Antibiotic resistance</keyword>
<proteinExistence type="inferred from homology"/>
<name>A0A518GXE7_9BACT</name>
<keyword evidence="14" id="KW-0573">Peptidoglycan synthesis</keyword>
<feature type="transmembrane region" description="Helical" evidence="14">
    <location>
        <begin position="46"/>
        <end position="65"/>
    </location>
</feature>
<dbReference type="GO" id="GO:0009252">
    <property type="term" value="P:peptidoglycan biosynthetic process"/>
    <property type="evidence" value="ECO:0007669"/>
    <property type="project" value="UniProtKB-KW"/>
</dbReference>
<keyword evidence="5 14" id="KW-1003">Cell membrane</keyword>
<dbReference type="EMBL" id="CP036426">
    <property type="protein sequence ID" value="QDV33260.1"/>
    <property type="molecule type" value="Genomic_DNA"/>
</dbReference>
<dbReference type="GO" id="GO:0071555">
    <property type="term" value="P:cell wall organization"/>
    <property type="evidence" value="ECO:0007669"/>
    <property type="project" value="UniProtKB-KW"/>
</dbReference>
<evidence type="ECO:0000256" key="6">
    <source>
        <dbReference type="ARBA" id="ARBA00022692"/>
    </source>
</evidence>
<dbReference type="KEGG" id="tpla:ElP_11030"/>
<dbReference type="AlphaFoldDB" id="A0A518GXE7"/>
<dbReference type="GO" id="GO:0005886">
    <property type="term" value="C:plasma membrane"/>
    <property type="evidence" value="ECO:0007669"/>
    <property type="project" value="UniProtKB-SubCell"/>
</dbReference>
<feature type="transmembrane region" description="Helical" evidence="14">
    <location>
        <begin position="218"/>
        <end position="239"/>
    </location>
</feature>
<keyword evidence="14" id="KW-0961">Cell wall biogenesis/degradation</keyword>
<dbReference type="PANTHER" id="PTHR30622">
    <property type="entry name" value="UNDECAPRENYL-DIPHOSPHATASE"/>
    <property type="match status" value="1"/>
</dbReference>
<protein>
    <recommendedName>
        <fullName evidence="4 14">Undecaprenyl-diphosphatase</fullName>
        <ecNumber evidence="3 14">3.6.1.27</ecNumber>
    </recommendedName>
    <alternativeName>
        <fullName evidence="12 14">Bacitracin resistance protein</fullName>
    </alternativeName>
    <alternativeName>
        <fullName evidence="11 14">Undecaprenyl pyrophosphate phosphatase</fullName>
    </alternativeName>
</protein>
<dbReference type="EC" id="3.6.1.27" evidence="3 14"/>
<reference evidence="16 17" key="1">
    <citation type="submission" date="2019-02" db="EMBL/GenBank/DDBJ databases">
        <title>Deep-cultivation of Planctomycetes and their phenomic and genomic characterization uncovers novel biology.</title>
        <authorList>
            <person name="Wiegand S."/>
            <person name="Jogler M."/>
            <person name="Boedeker C."/>
            <person name="Pinto D."/>
            <person name="Vollmers J."/>
            <person name="Rivas-Marin E."/>
            <person name="Kohn T."/>
            <person name="Peeters S.H."/>
            <person name="Heuer A."/>
            <person name="Rast P."/>
            <person name="Oberbeckmann S."/>
            <person name="Bunk B."/>
            <person name="Jeske O."/>
            <person name="Meyerdierks A."/>
            <person name="Storesund J.E."/>
            <person name="Kallscheuer N."/>
            <person name="Luecker S."/>
            <person name="Lage O.M."/>
            <person name="Pohl T."/>
            <person name="Merkel B.J."/>
            <person name="Hornburger P."/>
            <person name="Mueller R.-W."/>
            <person name="Bruemmer F."/>
            <person name="Labrenz M."/>
            <person name="Spormann A.M."/>
            <person name="Op den Camp H."/>
            <person name="Overmann J."/>
            <person name="Amann R."/>
            <person name="Jetten M.S.M."/>
            <person name="Mascher T."/>
            <person name="Medema M.H."/>
            <person name="Devos D.P."/>
            <person name="Kaster A.-K."/>
            <person name="Ovreas L."/>
            <person name="Rohde M."/>
            <person name="Galperin M.Y."/>
            <person name="Jogler C."/>
        </authorList>
    </citation>
    <scope>NUCLEOTIDE SEQUENCE [LARGE SCALE GENOMIC DNA]</scope>
    <source>
        <strain evidence="16 17">ElP</strain>
    </source>
</reference>
<comment type="miscellaneous">
    <text evidence="14">Bacitracin is thought to be involved in the inhibition of peptidoglycan synthesis by sequestering undecaprenyl diphosphate, thereby reducing the pool of lipid carrier available.</text>
</comment>
<feature type="transmembrane region" description="Helical" evidence="14">
    <location>
        <begin position="187"/>
        <end position="206"/>
    </location>
</feature>
<feature type="region of interest" description="Disordered" evidence="15">
    <location>
        <begin position="277"/>
        <end position="343"/>
    </location>
</feature>
<keyword evidence="6 14" id="KW-0812">Transmembrane</keyword>
<keyword evidence="14" id="KW-0133">Cell shape</keyword>
<dbReference type="GO" id="GO:0008360">
    <property type="term" value="P:regulation of cell shape"/>
    <property type="evidence" value="ECO:0007669"/>
    <property type="project" value="UniProtKB-KW"/>
</dbReference>
<evidence type="ECO:0000256" key="7">
    <source>
        <dbReference type="ARBA" id="ARBA00022801"/>
    </source>
</evidence>
<comment type="subcellular location">
    <subcellularLocation>
        <location evidence="1 14">Cell membrane</location>
        <topology evidence="1 14">Multi-pass membrane protein</topology>
    </subcellularLocation>
</comment>
<dbReference type="OrthoDB" id="9808289at2"/>
<comment type="catalytic activity">
    <reaction evidence="13 14">
        <text>di-trans,octa-cis-undecaprenyl diphosphate + H2O = di-trans,octa-cis-undecaprenyl phosphate + phosphate + H(+)</text>
        <dbReference type="Rhea" id="RHEA:28094"/>
        <dbReference type="ChEBI" id="CHEBI:15377"/>
        <dbReference type="ChEBI" id="CHEBI:15378"/>
        <dbReference type="ChEBI" id="CHEBI:43474"/>
        <dbReference type="ChEBI" id="CHEBI:58405"/>
        <dbReference type="ChEBI" id="CHEBI:60392"/>
        <dbReference type="EC" id="3.6.1.27"/>
    </reaction>
</comment>